<sequence length="220" mass="24563">MEKQRKILIKKNSKTNIQIHKCANTDLVNTHFTIFQGHAYLVDLNTSVIVSSWLAHSLPYVPGEGCEVWSCAITQDAQTVVTGGEDGSMKLWDARSQTMTGMSKIFEAGVVFADFPLENQDQIITGSYDEHIRIFDRRNLKDPIAEHKLSGGVWNIERSGHQFCVACMYGGYTILDAETLEVVHENRPAGVNLLYGATKVDDGVLFCTFNDYLVVLDEAK</sequence>
<evidence type="ECO:0000313" key="9">
    <source>
        <dbReference type="EnsemblMetazoa" id="CJA21204.1"/>
    </source>
</evidence>
<evidence type="ECO:0000256" key="8">
    <source>
        <dbReference type="PROSITE-ProRule" id="PRU00221"/>
    </source>
</evidence>
<keyword evidence="4" id="KW-0378">Hydrolase</keyword>
<reference evidence="10" key="1">
    <citation type="submission" date="2010-08" db="EMBL/GenBank/DDBJ databases">
        <authorList>
            <consortium name="Caenorhabditis japonica Sequencing Consortium"/>
            <person name="Wilson R.K."/>
        </authorList>
    </citation>
    <scope>NUCLEOTIDE SEQUENCE [LARGE SCALE GENOMIC DNA]</scope>
    <source>
        <strain evidence="10">DF5081</strain>
    </source>
</reference>
<evidence type="ECO:0000256" key="7">
    <source>
        <dbReference type="ARBA" id="ARBA00047551"/>
    </source>
</evidence>
<keyword evidence="3" id="KW-0677">Repeat</keyword>
<dbReference type="GO" id="GO:0017183">
    <property type="term" value="P:protein histidyl modification to diphthamide"/>
    <property type="evidence" value="ECO:0007669"/>
    <property type="project" value="TreeGrafter"/>
</dbReference>
<evidence type="ECO:0000313" key="10">
    <source>
        <dbReference type="Proteomes" id="UP000005237"/>
    </source>
</evidence>
<dbReference type="EC" id="3.1.1.97" evidence="6"/>
<evidence type="ECO:0000256" key="1">
    <source>
        <dbReference type="ARBA" id="ARBA00005156"/>
    </source>
</evidence>
<dbReference type="GO" id="GO:0005737">
    <property type="term" value="C:cytoplasm"/>
    <property type="evidence" value="ECO:0007669"/>
    <property type="project" value="TreeGrafter"/>
</dbReference>
<reference evidence="9" key="2">
    <citation type="submission" date="2022-06" db="UniProtKB">
        <authorList>
            <consortium name="EnsemblMetazoa"/>
        </authorList>
    </citation>
    <scope>IDENTIFICATION</scope>
    <source>
        <strain evidence="9">DF5081</strain>
    </source>
</reference>
<proteinExistence type="inferred from homology"/>
<dbReference type="GO" id="GO:0061685">
    <property type="term" value="F:diphthine methylesterase activity"/>
    <property type="evidence" value="ECO:0007669"/>
    <property type="project" value="UniProtKB-EC"/>
</dbReference>
<dbReference type="PROSITE" id="PS00678">
    <property type="entry name" value="WD_REPEATS_1"/>
    <property type="match status" value="1"/>
</dbReference>
<feature type="repeat" description="WD" evidence="8">
    <location>
        <begin position="61"/>
        <end position="102"/>
    </location>
</feature>
<evidence type="ECO:0000256" key="3">
    <source>
        <dbReference type="ARBA" id="ARBA00022737"/>
    </source>
</evidence>
<evidence type="ECO:0000256" key="4">
    <source>
        <dbReference type="ARBA" id="ARBA00022801"/>
    </source>
</evidence>
<evidence type="ECO:0000256" key="6">
    <source>
        <dbReference type="ARBA" id="ARBA00039131"/>
    </source>
</evidence>
<dbReference type="SUPFAM" id="SSF50978">
    <property type="entry name" value="WD40 repeat-like"/>
    <property type="match status" value="1"/>
</dbReference>
<dbReference type="AlphaFoldDB" id="A0A8R1E4P7"/>
<dbReference type="PANTHER" id="PTHR46042">
    <property type="entry name" value="DIPHTHINE METHYLTRANSFERASE"/>
    <property type="match status" value="1"/>
</dbReference>
<dbReference type="InterPro" id="IPR015943">
    <property type="entry name" value="WD40/YVTN_repeat-like_dom_sf"/>
</dbReference>
<keyword evidence="10" id="KW-1185">Reference proteome</keyword>
<dbReference type="InterPro" id="IPR036322">
    <property type="entry name" value="WD40_repeat_dom_sf"/>
</dbReference>
<comment type="catalytic activity">
    <reaction evidence="7">
        <text>diphthine methyl ester-[translation elongation factor 2] + H2O = diphthine-[translation elongation factor 2] + methanol + H(+)</text>
        <dbReference type="Rhea" id="RHEA:42656"/>
        <dbReference type="Rhea" id="RHEA-COMP:10172"/>
        <dbReference type="Rhea" id="RHEA-COMP:10173"/>
        <dbReference type="ChEBI" id="CHEBI:15377"/>
        <dbReference type="ChEBI" id="CHEBI:15378"/>
        <dbReference type="ChEBI" id="CHEBI:17790"/>
        <dbReference type="ChEBI" id="CHEBI:79005"/>
        <dbReference type="ChEBI" id="CHEBI:82696"/>
        <dbReference type="EC" id="3.1.1.97"/>
    </reaction>
</comment>
<accession>A0A8R1E4P7</accession>
<name>A0A8R1E4P7_CAEJA</name>
<dbReference type="InterPro" id="IPR052415">
    <property type="entry name" value="Diphthine_MTase"/>
</dbReference>
<comment type="similarity">
    <text evidence="5">Belongs to the DPH7 family.</text>
</comment>
<organism evidence="9 10">
    <name type="scientific">Caenorhabditis japonica</name>
    <dbReference type="NCBI Taxonomy" id="281687"/>
    <lineage>
        <taxon>Eukaryota</taxon>
        <taxon>Metazoa</taxon>
        <taxon>Ecdysozoa</taxon>
        <taxon>Nematoda</taxon>
        <taxon>Chromadorea</taxon>
        <taxon>Rhabditida</taxon>
        <taxon>Rhabditina</taxon>
        <taxon>Rhabditomorpha</taxon>
        <taxon>Rhabditoidea</taxon>
        <taxon>Rhabditidae</taxon>
        <taxon>Peloderinae</taxon>
        <taxon>Caenorhabditis</taxon>
    </lineage>
</organism>
<dbReference type="InterPro" id="IPR001680">
    <property type="entry name" value="WD40_rpt"/>
</dbReference>
<dbReference type="SMART" id="SM00320">
    <property type="entry name" value="WD40"/>
    <property type="match status" value="2"/>
</dbReference>
<evidence type="ECO:0000256" key="2">
    <source>
        <dbReference type="ARBA" id="ARBA00022574"/>
    </source>
</evidence>
<comment type="pathway">
    <text evidence="1">Protein modification; peptidyl-diphthamide biosynthesis.</text>
</comment>
<dbReference type="Proteomes" id="UP000005237">
    <property type="component" value="Unassembled WGS sequence"/>
</dbReference>
<dbReference type="PROSITE" id="PS50082">
    <property type="entry name" value="WD_REPEATS_2"/>
    <property type="match status" value="1"/>
</dbReference>
<keyword evidence="2 8" id="KW-0853">WD repeat</keyword>
<dbReference type="PROSITE" id="PS50294">
    <property type="entry name" value="WD_REPEATS_REGION"/>
    <property type="match status" value="1"/>
</dbReference>
<protein>
    <recommendedName>
        <fullName evidence="6">methylated diphthine methylhydrolase</fullName>
        <ecNumber evidence="6">3.1.1.97</ecNumber>
    </recommendedName>
</protein>
<dbReference type="Gene3D" id="2.130.10.10">
    <property type="entry name" value="YVTN repeat-like/Quinoprotein amine dehydrogenase"/>
    <property type="match status" value="1"/>
</dbReference>
<dbReference type="PANTHER" id="PTHR46042:SF1">
    <property type="entry name" value="DIPHTHINE METHYLTRANSFERASE"/>
    <property type="match status" value="1"/>
</dbReference>
<dbReference type="Pfam" id="PF00400">
    <property type="entry name" value="WD40"/>
    <property type="match status" value="1"/>
</dbReference>
<evidence type="ECO:0000256" key="5">
    <source>
        <dbReference type="ARBA" id="ARBA00038092"/>
    </source>
</evidence>
<dbReference type="InterPro" id="IPR019775">
    <property type="entry name" value="WD40_repeat_CS"/>
</dbReference>
<dbReference type="EnsemblMetazoa" id="CJA21204.1">
    <property type="protein sequence ID" value="CJA21204.1"/>
    <property type="gene ID" value="WBGene00176776"/>
</dbReference>